<feature type="domain" description="Glycosyl hydrolase family 81 N-terminal" evidence="10">
    <location>
        <begin position="223"/>
        <end position="502"/>
    </location>
</feature>
<dbReference type="PANTHER" id="PTHR31983:SF0">
    <property type="entry name" value="GLUCAN ENDO-1,3-BETA-D-GLUCOSIDASE 2"/>
    <property type="match status" value="1"/>
</dbReference>
<protein>
    <recommendedName>
        <fullName evidence="3">glucan endo-1,3-beta-D-glucosidase</fullName>
        <ecNumber evidence="3">3.2.1.39</ecNumber>
    </recommendedName>
</protein>
<comment type="caution">
    <text evidence="12">The sequence shown here is derived from an EMBL/GenBank/DDBJ whole genome shotgun (WGS) entry which is preliminary data.</text>
</comment>
<feature type="compositionally biased region" description="Acidic residues" evidence="9">
    <location>
        <begin position="177"/>
        <end position="188"/>
    </location>
</feature>
<keyword evidence="5" id="KW-0119">Carbohydrate metabolism</keyword>
<comment type="catalytic activity">
    <reaction evidence="1">
        <text>Hydrolysis of (1-&gt;3)-beta-D-glucosidic linkages in (1-&gt;3)-beta-D-glucans.</text>
        <dbReference type="EC" id="3.2.1.39"/>
    </reaction>
</comment>
<feature type="domain" description="Glycosyl hydrolase family 81 C-terminal" evidence="11">
    <location>
        <begin position="510"/>
        <end position="844"/>
    </location>
</feature>
<dbReference type="OrthoDB" id="4473401at2759"/>
<keyword evidence="7" id="KW-0961">Cell wall biogenesis/degradation</keyword>
<evidence type="ECO:0000259" key="11">
    <source>
        <dbReference type="Pfam" id="PF17652"/>
    </source>
</evidence>
<keyword evidence="6" id="KW-0326">Glycosidase</keyword>
<keyword evidence="13" id="KW-1185">Reference proteome</keyword>
<dbReference type="InterPro" id="IPR040451">
    <property type="entry name" value="GH81_N"/>
</dbReference>
<dbReference type="PROSITE" id="PS52008">
    <property type="entry name" value="GH81"/>
    <property type="match status" value="1"/>
</dbReference>
<gene>
    <name evidence="12" type="ORF">H4R34_001007</name>
</gene>
<comment type="similarity">
    <text evidence="2">Belongs to the glycosyl hydrolase 81 family.</text>
</comment>
<evidence type="ECO:0000256" key="2">
    <source>
        <dbReference type="ARBA" id="ARBA00010730"/>
    </source>
</evidence>
<keyword evidence="8" id="KW-0624">Polysaccharide degradation</keyword>
<dbReference type="PANTHER" id="PTHR31983">
    <property type="entry name" value="ENDO-1,3(4)-BETA-GLUCANASE 1"/>
    <property type="match status" value="1"/>
</dbReference>
<evidence type="ECO:0000256" key="9">
    <source>
        <dbReference type="SAM" id="MobiDB-lite"/>
    </source>
</evidence>
<feature type="compositionally biased region" description="Low complexity" evidence="9">
    <location>
        <begin position="144"/>
        <end position="158"/>
    </location>
</feature>
<accession>A0A9W8EEV8</accession>
<feature type="compositionally biased region" description="Acidic residues" evidence="9">
    <location>
        <begin position="49"/>
        <end position="71"/>
    </location>
</feature>
<evidence type="ECO:0000259" key="10">
    <source>
        <dbReference type="Pfam" id="PF03639"/>
    </source>
</evidence>
<evidence type="ECO:0000256" key="7">
    <source>
        <dbReference type="ARBA" id="ARBA00023316"/>
    </source>
</evidence>
<evidence type="ECO:0000256" key="8">
    <source>
        <dbReference type="ARBA" id="ARBA00023326"/>
    </source>
</evidence>
<dbReference type="InterPro" id="IPR040720">
    <property type="entry name" value="GH81_C"/>
</dbReference>
<feature type="region of interest" description="Disordered" evidence="9">
    <location>
        <begin position="49"/>
        <end position="190"/>
    </location>
</feature>
<dbReference type="Gene3D" id="1.20.5.420">
    <property type="entry name" value="Immunoglobulin FC, subunit C"/>
    <property type="match status" value="1"/>
</dbReference>
<evidence type="ECO:0000313" key="12">
    <source>
        <dbReference type="EMBL" id="KAJ1983865.1"/>
    </source>
</evidence>
<dbReference type="Pfam" id="PF17652">
    <property type="entry name" value="Glyco_hydro81C"/>
    <property type="match status" value="1"/>
</dbReference>
<name>A0A9W8EEV8_9FUNG</name>
<proteinExistence type="inferred from homology"/>
<reference evidence="12" key="1">
    <citation type="submission" date="2022-07" db="EMBL/GenBank/DDBJ databases">
        <title>Phylogenomic reconstructions and comparative analyses of Kickxellomycotina fungi.</title>
        <authorList>
            <person name="Reynolds N.K."/>
            <person name="Stajich J.E."/>
            <person name="Barry K."/>
            <person name="Grigoriev I.V."/>
            <person name="Crous P."/>
            <person name="Smith M.E."/>
        </authorList>
    </citation>
    <scope>NUCLEOTIDE SEQUENCE</scope>
    <source>
        <strain evidence="12">RSA 567</strain>
    </source>
</reference>
<feature type="compositionally biased region" description="Low complexity" evidence="9">
    <location>
        <begin position="100"/>
        <end position="111"/>
    </location>
</feature>
<evidence type="ECO:0000256" key="3">
    <source>
        <dbReference type="ARBA" id="ARBA00012780"/>
    </source>
</evidence>
<dbReference type="AlphaFoldDB" id="A0A9W8EEV8"/>
<evidence type="ECO:0000313" key="13">
    <source>
        <dbReference type="Proteomes" id="UP001151582"/>
    </source>
</evidence>
<dbReference type="GO" id="GO:0052861">
    <property type="term" value="F:endo-1,3(4)-beta-glucanase activity"/>
    <property type="evidence" value="ECO:0007669"/>
    <property type="project" value="InterPro"/>
</dbReference>
<dbReference type="InterPro" id="IPR005200">
    <property type="entry name" value="Endo-beta-glucanase"/>
</dbReference>
<evidence type="ECO:0000256" key="4">
    <source>
        <dbReference type="ARBA" id="ARBA00022801"/>
    </source>
</evidence>
<dbReference type="EC" id="3.2.1.39" evidence="3"/>
<dbReference type="Proteomes" id="UP001151582">
    <property type="component" value="Unassembled WGS sequence"/>
</dbReference>
<sequence>MPGHHQPILAARGRHVAHFDAKEPNVEWDIGHLQDRYARLPHRRAWIDGDEFGVDLGPDDFEDEEFEEDADSPPSEDRFPWSPTVVPPGPSHETPLPSKPHTSTRSPNSHPSNPPRKHAQIPSEIQTEQEPATVEPVDTPPLMSIPSTASPAPTAESSLEVDASQPAVATPDNSEVSQEEPNYDDQEMDNPVMPDNDHDALLGSGAPPFPVMENIPKPSQLWGAHKGPYHTNRWWLNLVLDKGTEPIAPYPYLVKPTDEGVVISTPMYTHAEAYVASSIVDTWVFSAQQTPRSRRLLANDDLTATYEWQFDQGGRMKSTFVKGSPYNTFRVDKVALKFGTIHAILSIDQGNARRTTIKLNNGETWLLYHNRPLKLTQAAGAKGMTTLASQGPYSGVVRLAVAPSDSAVAILDHHSATYVTGAKTRFVFNSDHEFELQYQFGTAGGKPSDLLMLSLDHQQALLVNPQRVNLKGYRCIKGPLNAVAGNRWSLRYQSNPIQWFAPNAIRREDLAELQKTLEVDIAQSTSVAASDPYFFGKGIARIARLALIAEHAGRKDLIAPVVATLKQLLEPWLAARNSNPFVYDKAWRGVCSKAGISDAGADFGNGQYNDHHFHYGYFVYAAAVVGKYDHSWLVGHRTPLLALVRDYANPSHVDGNFPFLRHMDLFDGHSWASGIVPFGDGRNQESTSEAVNGYYALYLLGLALQDTAVARVGNALATMEVLSARTYWHMSDKHSVYSLEFSKNKVVGIMWTTKVDHATWFGANLEYIHGIQALPFTPISTTLLDKAWVQESYPVLQKALTRPDPPMQESWKEYVYMYHAIIDKNAARQEIRSIHNHDDGNSASNALYWVSTC</sequence>
<organism evidence="12 13">
    <name type="scientific">Dimargaris verticillata</name>
    <dbReference type="NCBI Taxonomy" id="2761393"/>
    <lineage>
        <taxon>Eukaryota</taxon>
        <taxon>Fungi</taxon>
        <taxon>Fungi incertae sedis</taxon>
        <taxon>Zoopagomycota</taxon>
        <taxon>Kickxellomycotina</taxon>
        <taxon>Dimargaritomycetes</taxon>
        <taxon>Dimargaritales</taxon>
        <taxon>Dimargaritaceae</taxon>
        <taxon>Dimargaris</taxon>
    </lineage>
</organism>
<dbReference type="Pfam" id="PF03639">
    <property type="entry name" value="Glyco_hydro_81"/>
    <property type="match status" value="1"/>
</dbReference>
<dbReference type="EMBL" id="JANBQB010000038">
    <property type="protein sequence ID" value="KAJ1983865.1"/>
    <property type="molecule type" value="Genomic_DNA"/>
</dbReference>
<dbReference type="GO" id="GO:0042973">
    <property type="term" value="F:glucan endo-1,3-beta-D-glucosidase activity"/>
    <property type="evidence" value="ECO:0007669"/>
    <property type="project" value="UniProtKB-EC"/>
</dbReference>
<evidence type="ECO:0000256" key="5">
    <source>
        <dbReference type="ARBA" id="ARBA00023277"/>
    </source>
</evidence>
<keyword evidence="4" id="KW-0378">Hydrolase</keyword>
<dbReference type="Gene3D" id="2.70.98.30">
    <property type="entry name" value="Golgi alpha-mannosidase II, domain 4"/>
    <property type="match status" value="1"/>
</dbReference>
<dbReference type="GO" id="GO:0000272">
    <property type="term" value="P:polysaccharide catabolic process"/>
    <property type="evidence" value="ECO:0007669"/>
    <property type="project" value="UniProtKB-KW"/>
</dbReference>
<evidence type="ECO:0000256" key="6">
    <source>
        <dbReference type="ARBA" id="ARBA00023295"/>
    </source>
</evidence>
<dbReference type="GO" id="GO:0071555">
    <property type="term" value="P:cell wall organization"/>
    <property type="evidence" value="ECO:0007669"/>
    <property type="project" value="UniProtKB-KW"/>
</dbReference>
<evidence type="ECO:0000256" key="1">
    <source>
        <dbReference type="ARBA" id="ARBA00000382"/>
    </source>
</evidence>